<dbReference type="GO" id="GO:0055085">
    <property type="term" value="P:transmembrane transport"/>
    <property type="evidence" value="ECO:0007669"/>
    <property type="project" value="InterPro"/>
</dbReference>
<dbReference type="InterPro" id="IPR025966">
    <property type="entry name" value="OppC_N"/>
</dbReference>
<dbReference type="RefSeq" id="WP_211312249.1">
    <property type="nucleotide sequence ID" value="NZ_BAAABL010000068.1"/>
</dbReference>
<feature type="transmembrane region" description="Helical" evidence="7">
    <location>
        <begin position="254"/>
        <end position="281"/>
    </location>
</feature>
<evidence type="ECO:0000256" key="3">
    <source>
        <dbReference type="ARBA" id="ARBA00022475"/>
    </source>
</evidence>
<keyword evidence="11" id="KW-1185">Reference proteome</keyword>
<dbReference type="InterPro" id="IPR035906">
    <property type="entry name" value="MetI-like_sf"/>
</dbReference>
<feature type="domain" description="ABC transmembrane type-1" evidence="9">
    <location>
        <begin position="136"/>
        <end position="327"/>
    </location>
</feature>
<keyword evidence="3" id="KW-1003">Cell membrane</keyword>
<dbReference type="CDD" id="cd06261">
    <property type="entry name" value="TM_PBP2"/>
    <property type="match status" value="1"/>
</dbReference>
<proteinExistence type="inferred from homology"/>
<comment type="caution">
    <text evidence="10">The sequence shown here is derived from an EMBL/GenBank/DDBJ whole genome shotgun (WGS) entry which is preliminary data.</text>
</comment>
<evidence type="ECO:0000256" key="5">
    <source>
        <dbReference type="ARBA" id="ARBA00022989"/>
    </source>
</evidence>
<evidence type="ECO:0000313" key="10">
    <source>
        <dbReference type="EMBL" id="GAA0308730.1"/>
    </source>
</evidence>
<dbReference type="Proteomes" id="UP001500837">
    <property type="component" value="Unassembled WGS sequence"/>
</dbReference>
<evidence type="ECO:0000256" key="4">
    <source>
        <dbReference type="ARBA" id="ARBA00022692"/>
    </source>
</evidence>
<dbReference type="Pfam" id="PF12911">
    <property type="entry name" value="OppC_N"/>
    <property type="match status" value="1"/>
</dbReference>
<protein>
    <recommendedName>
        <fullName evidence="9">ABC transmembrane type-1 domain-containing protein</fullName>
    </recommendedName>
</protein>
<name>A0AAV3S8P1_9EURY</name>
<dbReference type="GO" id="GO:0005886">
    <property type="term" value="C:plasma membrane"/>
    <property type="evidence" value="ECO:0007669"/>
    <property type="project" value="UniProtKB-SubCell"/>
</dbReference>
<keyword evidence="5 7" id="KW-1133">Transmembrane helix</keyword>
<dbReference type="Gene3D" id="1.10.3720.10">
    <property type="entry name" value="MetI-like"/>
    <property type="match status" value="1"/>
</dbReference>
<dbReference type="InterPro" id="IPR000515">
    <property type="entry name" value="MetI-like"/>
</dbReference>
<evidence type="ECO:0000256" key="1">
    <source>
        <dbReference type="ARBA" id="ARBA00004651"/>
    </source>
</evidence>
<dbReference type="EMBL" id="BAAABL010000068">
    <property type="protein sequence ID" value="GAA0308730.1"/>
    <property type="molecule type" value="Genomic_DNA"/>
</dbReference>
<dbReference type="SUPFAM" id="SSF161098">
    <property type="entry name" value="MetI-like"/>
    <property type="match status" value="1"/>
</dbReference>
<gene>
    <name evidence="10" type="ORF">GCM10009066_22890</name>
</gene>
<dbReference type="PANTHER" id="PTHR43386">
    <property type="entry name" value="OLIGOPEPTIDE TRANSPORT SYSTEM PERMEASE PROTEIN APPC"/>
    <property type="match status" value="1"/>
</dbReference>
<dbReference type="PANTHER" id="PTHR43386:SF1">
    <property type="entry name" value="D,D-DIPEPTIDE TRANSPORT SYSTEM PERMEASE PROTEIN DDPC-RELATED"/>
    <property type="match status" value="1"/>
</dbReference>
<sequence>MTDRDTGRETNRDTERNPGPDATTPSRSPAKPSATTPQASPRAPHARHTLRRFLTNPLAVVGTTVLCVVACCALVPSVVAPHGPEWVAYVGAGDGRLTLSQSRSLPHPPAFGDPFFAPLGTTASGHGVLTELVYGARTALLVGLAAALASSLVGVPLGLLSGYYGGTWLDEAIQRLVDVLYGVPFLPFVVVLVAMRGASTTNIVLAIAATAWLNNCVVVRGTTLSLTRRTYVDAARAAGLPARRIVTRHVLPDVLPIAAVLLVQDAATAILAHATLAYLGLADVTTASWGVMLQQVQATGYVFTAPWWLLPPGLAIACLVAAFYYVGHAVEEVTRTD</sequence>
<dbReference type="Pfam" id="PF00528">
    <property type="entry name" value="BPD_transp_1"/>
    <property type="match status" value="1"/>
</dbReference>
<accession>A0AAV3S8P1</accession>
<dbReference type="InterPro" id="IPR050366">
    <property type="entry name" value="BP-dependent_transpt_permease"/>
</dbReference>
<feature type="transmembrane region" description="Helical" evidence="7">
    <location>
        <begin position="139"/>
        <end position="164"/>
    </location>
</feature>
<reference evidence="10 11" key="1">
    <citation type="journal article" date="2019" name="Int. J. Syst. Evol. Microbiol.">
        <title>The Global Catalogue of Microorganisms (GCM) 10K type strain sequencing project: providing services to taxonomists for standard genome sequencing and annotation.</title>
        <authorList>
            <consortium name="The Broad Institute Genomics Platform"/>
            <consortium name="The Broad Institute Genome Sequencing Center for Infectious Disease"/>
            <person name="Wu L."/>
            <person name="Ma J."/>
        </authorList>
    </citation>
    <scope>NUCLEOTIDE SEQUENCE [LARGE SCALE GENOMIC DNA]</scope>
    <source>
        <strain evidence="10 11">JCM 16330</strain>
    </source>
</reference>
<feature type="transmembrane region" description="Helical" evidence="7">
    <location>
        <begin position="176"/>
        <end position="195"/>
    </location>
</feature>
<comment type="similarity">
    <text evidence="7">Belongs to the binding-protein-dependent transport system permease family.</text>
</comment>
<feature type="transmembrane region" description="Helical" evidence="7">
    <location>
        <begin position="57"/>
        <end position="79"/>
    </location>
</feature>
<evidence type="ECO:0000256" key="2">
    <source>
        <dbReference type="ARBA" id="ARBA00022448"/>
    </source>
</evidence>
<comment type="subcellular location">
    <subcellularLocation>
        <location evidence="1 7">Cell membrane</location>
        <topology evidence="1 7">Multi-pass membrane protein</topology>
    </subcellularLocation>
</comment>
<evidence type="ECO:0000256" key="7">
    <source>
        <dbReference type="RuleBase" id="RU363032"/>
    </source>
</evidence>
<dbReference type="AlphaFoldDB" id="A0AAV3S8P1"/>
<feature type="region of interest" description="Disordered" evidence="8">
    <location>
        <begin position="1"/>
        <end position="46"/>
    </location>
</feature>
<dbReference type="PROSITE" id="PS50928">
    <property type="entry name" value="ABC_TM1"/>
    <property type="match status" value="1"/>
</dbReference>
<feature type="transmembrane region" description="Helical" evidence="7">
    <location>
        <begin position="301"/>
        <end position="326"/>
    </location>
</feature>
<evidence type="ECO:0000256" key="8">
    <source>
        <dbReference type="SAM" id="MobiDB-lite"/>
    </source>
</evidence>
<organism evidence="10 11">
    <name type="scientific">Halarchaeum salinum</name>
    <dbReference type="NCBI Taxonomy" id="489912"/>
    <lineage>
        <taxon>Archaea</taxon>
        <taxon>Methanobacteriati</taxon>
        <taxon>Methanobacteriota</taxon>
        <taxon>Stenosarchaea group</taxon>
        <taxon>Halobacteria</taxon>
        <taxon>Halobacteriales</taxon>
        <taxon>Halobacteriaceae</taxon>
    </lineage>
</organism>
<keyword evidence="6 7" id="KW-0472">Membrane</keyword>
<feature type="compositionally biased region" description="Basic and acidic residues" evidence="8">
    <location>
        <begin position="1"/>
        <end position="18"/>
    </location>
</feature>
<evidence type="ECO:0000313" key="11">
    <source>
        <dbReference type="Proteomes" id="UP001500837"/>
    </source>
</evidence>
<keyword evidence="4 7" id="KW-0812">Transmembrane</keyword>
<keyword evidence="2 7" id="KW-0813">Transport</keyword>
<feature type="compositionally biased region" description="Polar residues" evidence="8">
    <location>
        <begin position="23"/>
        <end position="39"/>
    </location>
</feature>
<feature type="transmembrane region" description="Helical" evidence="7">
    <location>
        <begin position="201"/>
        <end position="219"/>
    </location>
</feature>
<evidence type="ECO:0000259" key="9">
    <source>
        <dbReference type="PROSITE" id="PS50928"/>
    </source>
</evidence>
<evidence type="ECO:0000256" key="6">
    <source>
        <dbReference type="ARBA" id="ARBA00023136"/>
    </source>
</evidence>